<keyword evidence="1" id="KW-0805">Transcription regulation</keyword>
<evidence type="ECO:0000256" key="3">
    <source>
        <dbReference type="ARBA" id="ARBA00023163"/>
    </source>
</evidence>
<dbReference type="EMBL" id="BMPI01000019">
    <property type="protein sequence ID" value="GGM36466.1"/>
    <property type="molecule type" value="Genomic_DNA"/>
</dbReference>
<evidence type="ECO:0000259" key="4">
    <source>
        <dbReference type="PROSITE" id="PS50949"/>
    </source>
</evidence>
<dbReference type="PRINTS" id="PR00035">
    <property type="entry name" value="HTHGNTR"/>
</dbReference>
<keyword evidence="6" id="KW-1185">Reference proteome</keyword>
<dbReference type="InterPro" id="IPR000524">
    <property type="entry name" value="Tscrpt_reg_HTH_GntR"/>
</dbReference>
<sequence length="237" mass="26119">MPQFSLSARESVETELTRKLLDYLLSGVMLPGQRIPPERALAEALGVGRAAIRNSIKALVLLGLLDQRQGDGTYLSRTESDLLPKVIEWGLLLGQHRIADIMELRQHLEVILAALAAERRTPEQLEAMRGHIREMEAAATDYERYVEADIAFHLAVARASGNEVMAGVLSNAQSLLRVWATRVIRAADETETSLAMHLPVLDAIEAQDSEKARAAMTALMERAARRLRRSLPQPAAG</sequence>
<dbReference type="GO" id="GO:0003700">
    <property type="term" value="F:DNA-binding transcription factor activity"/>
    <property type="evidence" value="ECO:0007669"/>
    <property type="project" value="InterPro"/>
</dbReference>
<dbReference type="CDD" id="cd07377">
    <property type="entry name" value="WHTH_GntR"/>
    <property type="match status" value="1"/>
</dbReference>
<dbReference type="InterPro" id="IPR036390">
    <property type="entry name" value="WH_DNA-bd_sf"/>
</dbReference>
<dbReference type="SUPFAM" id="SSF48008">
    <property type="entry name" value="GntR ligand-binding domain-like"/>
    <property type="match status" value="1"/>
</dbReference>
<dbReference type="SUPFAM" id="SSF46785">
    <property type="entry name" value="Winged helix' DNA-binding domain"/>
    <property type="match status" value="1"/>
</dbReference>
<dbReference type="GO" id="GO:0003677">
    <property type="term" value="F:DNA binding"/>
    <property type="evidence" value="ECO:0007669"/>
    <property type="project" value="UniProtKB-KW"/>
</dbReference>
<keyword evidence="2" id="KW-0238">DNA-binding</keyword>
<gene>
    <name evidence="5" type="ORF">GCM10007977_042360</name>
</gene>
<dbReference type="InterPro" id="IPR011711">
    <property type="entry name" value="GntR_C"/>
</dbReference>
<evidence type="ECO:0000256" key="1">
    <source>
        <dbReference type="ARBA" id="ARBA00023015"/>
    </source>
</evidence>
<dbReference type="PANTHER" id="PTHR43537">
    <property type="entry name" value="TRANSCRIPTIONAL REGULATOR, GNTR FAMILY"/>
    <property type="match status" value="1"/>
</dbReference>
<name>A0A917TUR3_9ACTN</name>
<dbReference type="Proteomes" id="UP000642070">
    <property type="component" value="Unassembled WGS sequence"/>
</dbReference>
<dbReference type="Gene3D" id="1.10.10.10">
    <property type="entry name" value="Winged helix-like DNA-binding domain superfamily/Winged helix DNA-binding domain"/>
    <property type="match status" value="1"/>
</dbReference>
<accession>A0A917TUR3</accession>
<dbReference type="SMART" id="SM00345">
    <property type="entry name" value="HTH_GNTR"/>
    <property type="match status" value="1"/>
</dbReference>
<dbReference type="AlphaFoldDB" id="A0A917TUR3"/>
<reference evidence="5" key="1">
    <citation type="journal article" date="2014" name="Int. J. Syst. Evol. Microbiol.">
        <title>Complete genome sequence of Corynebacterium casei LMG S-19264T (=DSM 44701T), isolated from a smear-ripened cheese.</title>
        <authorList>
            <consortium name="US DOE Joint Genome Institute (JGI-PGF)"/>
            <person name="Walter F."/>
            <person name="Albersmeier A."/>
            <person name="Kalinowski J."/>
            <person name="Ruckert C."/>
        </authorList>
    </citation>
    <scope>NUCLEOTIDE SEQUENCE</scope>
    <source>
        <strain evidence="5">JCM 19831</strain>
    </source>
</reference>
<dbReference type="Pfam" id="PF00392">
    <property type="entry name" value="GntR"/>
    <property type="match status" value="1"/>
</dbReference>
<feature type="domain" description="HTH gntR-type" evidence="4">
    <location>
        <begin position="10"/>
        <end position="78"/>
    </location>
</feature>
<comment type="caution">
    <text evidence="5">The sequence shown here is derived from an EMBL/GenBank/DDBJ whole genome shotgun (WGS) entry which is preliminary data.</text>
</comment>
<reference evidence="5" key="2">
    <citation type="submission" date="2020-09" db="EMBL/GenBank/DDBJ databases">
        <authorList>
            <person name="Sun Q."/>
            <person name="Ohkuma M."/>
        </authorList>
    </citation>
    <scope>NUCLEOTIDE SEQUENCE</scope>
    <source>
        <strain evidence="5">JCM 19831</strain>
    </source>
</reference>
<dbReference type="PROSITE" id="PS50949">
    <property type="entry name" value="HTH_GNTR"/>
    <property type="match status" value="1"/>
</dbReference>
<evidence type="ECO:0000313" key="6">
    <source>
        <dbReference type="Proteomes" id="UP000642070"/>
    </source>
</evidence>
<keyword evidence="3" id="KW-0804">Transcription</keyword>
<protein>
    <submittedName>
        <fullName evidence="5">Transcriptional regulator</fullName>
    </submittedName>
</protein>
<dbReference type="Gene3D" id="1.20.120.530">
    <property type="entry name" value="GntR ligand-binding domain-like"/>
    <property type="match status" value="1"/>
</dbReference>
<dbReference type="SMART" id="SM00895">
    <property type="entry name" value="FCD"/>
    <property type="match status" value="1"/>
</dbReference>
<organism evidence="5 6">
    <name type="scientific">Dactylosporangium sucinum</name>
    <dbReference type="NCBI Taxonomy" id="1424081"/>
    <lineage>
        <taxon>Bacteria</taxon>
        <taxon>Bacillati</taxon>
        <taxon>Actinomycetota</taxon>
        <taxon>Actinomycetes</taxon>
        <taxon>Micromonosporales</taxon>
        <taxon>Micromonosporaceae</taxon>
        <taxon>Dactylosporangium</taxon>
    </lineage>
</organism>
<dbReference type="InterPro" id="IPR008920">
    <property type="entry name" value="TF_FadR/GntR_C"/>
</dbReference>
<dbReference type="PANTHER" id="PTHR43537:SF5">
    <property type="entry name" value="UXU OPERON TRANSCRIPTIONAL REGULATOR"/>
    <property type="match status" value="1"/>
</dbReference>
<dbReference type="Pfam" id="PF07729">
    <property type="entry name" value="FCD"/>
    <property type="match status" value="1"/>
</dbReference>
<evidence type="ECO:0000313" key="5">
    <source>
        <dbReference type="EMBL" id="GGM36466.1"/>
    </source>
</evidence>
<evidence type="ECO:0000256" key="2">
    <source>
        <dbReference type="ARBA" id="ARBA00023125"/>
    </source>
</evidence>
<proteinExistence type="predicted"/>
<dbReference type="InterPro" id="IPR036388">
    <property type="entry name" value="WH-like_DNA-bd_sf"/>
</dbReference>